<accession>A0A023DYK9</accession>
<keyword evidence="2" id="KW-0808">Transferase</keyword>
<gene>
    <name evidence="2" type="ORF">HE1_00896</name>
</gene>
<evidence type="ECO:0000313" key="3">
    <source>
        <dbReference type="Proteomes" id="UP000024842"/>
    </source>
</evidence>
<dbReference type="Gene3D" id="3.40.50.2000">
    <property type="entry name" value="Glycogen Phosphorylase B"/>
    <property type="match status" value="2"/>
</dbReference>
<dbReference type="PANTHER" id="PTHR12526">
    <property type="entry name" value="GLYCOSYLTRANSFERASE"/>
    <property type="match status" value="1"/>
</dbReference>
<evidence type="ECO:0000313" key="2">
    <source>
        <dbReference type="EMBL" id="GAJ46561.1"/>
    </source>
</evidence>
<dbReference type="Proteomes" id="UP000024842">
    <property type="component" value="Unassembled WGS sequence"/>
</dbReference>
<sequence>MSVEKRYPRLLFFVGNIEYFISHRLTLALGAISNGYDVWVIAPSVSPVPELPGGIKVFFLNTFRKSRMAPWGVGKECLEILKAFKVIIPDILHNVGMKPIFLGSFLAFHSCGVVNDFAGLGYTFTVSSQENRVKKLILKFIFYCFFPLMIRKKRCKILCQNSQDKKILRSSVNKKVPIYLIPGSGIDMSTFFILPMPAPSPLRLLFAGRLLKEKGLRELVEAKKLLKKVELEILVCGDVDLENPSSFTTEQIMAWQEEGLIHWLGFKKELSQVYKRVHGAVLPSYREGLPRSLLEACAWGRPVITTQVPGCQDVVIDGVTGYLAKAQDVFDLARAIQTWADDPEKEEKGKAGHFYVIEHFSKEKIHPQIFEIYKKSIQ</sequence>
<protein>
    <submittedName>
        <fullName evidence="2">N, N'-diacetylbacillosaminyl-diphospho-undecaprenol alpha-1,3-N-acetylgalactosaminyltransferase</fullName>
    </submittedName>
</protein>
<dbReference type="OrthoDB" id="9790710at2"/>
<name>A0A023DYK9_9PROT</name>
<evidence type="ECO:0000259" key="1">
    <source>
        <dbReference type="Pfam" id="PF00534"/>
    </source>
</evidence>
<dbReference type="PANTHER" id="PTHR12526:SF638">
    <property type="entry name" value="SPORE COAT PROTEIN SA"/>
    <property type="match status" value="1"/>
</dbReference>
<feature type="domain" description="Glycosyl transferase family 1" evidence="1">
    <location>
        <begin position="203"/>
        <end position="348"/>
    </location>
</feature>
<dbReference type="EMBL" id="BAUP01000111">
    <property type="protein sequence ID" value="GAJ46561.1"/>
    <property type="molecule type" value="Genomic_DNA"/>
</dbReference>
<dbReference type="Pfam" id="PF00534">
    <property type="entry name" value="Glycos_transf_1"/>
    <property type="match status" value="1"/>
</dbReference>
<dbReference type="SUPFAM" id="SSF53756">
    <property type="entry name" value="UDP-Glycosyltransferase/glycogen phosphorylase"/>
    <property type="match status" value="1"/>
</dbReference>
<proteinExistence type="predicted"/>
<dbReference type="InterPro" id="IPR001296">
    <property type="entry name" value="Glyco_trans_1"/>
</dbReference>
<dbReference type="CDD" id="cd03808">
    <property type="entry name" value="GT4_CapM-like"/>
    <property type="match status" value="1"/>
</dbReference>
<keyword evidence="3" id="KW-1185">Reference proteome</keyword>
<organism evidence="2 3">
    <name type="scientific">Holospora elegans E1</name>
    <dbReference type="NCBI Taxonomy" id="1427503"/>
    <lineage>
        <taxon>Bacteria</taxon>
        <taxon>Pseudomonadati</taxon>
        <taxon>Pseudomonadota</taxon>
        <taxon>Alphaproteobacteria</taxon>
        <taxon>Holosporales</taxon>
        <taxon>Holosporaceae</taxon>
        <taxon>Holospora</taxon>
    </lineage>
</organism>
<dbReference type="STRING" id="1427503.HE1_00896"/>
<comment type="caution">
    <text evidence="2">The sequence shown here is derived from an EMBL/GenBank/DDBJ whole genome shotgun (WGS) entry which is preliminary data.</text>
</comment>
<reference evidence="2 3" key="1">
    <citation type="journal article" date="2014" name="FEMS Microbiol. Lett.">
        <title>Draft genome sequences of three Holospora species (Holospora obtusa, Holospora undulata, and Holospora elegans), endonuclear symbiotic bacteria of the ciliate Paramecium caudatum.</title>
        <authorList>
            <person name="Dohra H."/>
            <person name="Tanaka K."/>
            <person name="Suzuki T."/>
            <person name="Fujishima M."/>
            <person name="Suzuki H."/>
        </authorList>
    </citation>
    <scope>NUCLEOTIDE SEQUENCE [LARGE SCALE GENOMIC DNA]</scope>
    <source>
        <strain evidence="2 3">E1</strain>
    </source>
</reference>
<dbReference type="RefSeq" id="WP_006294100.1">
    <property type="nucleotide sequence ID" value="NZ_BAUP01000111.1"/>
</dbReference>
<dbReference type="GO" id="GO:0016757">
    <property type="term" value="F:glycosyltransferase activity"/>
    <property type="evidence" value="ECO:0007669"/>
    <property type="project" value="InterPro"/>
</dbReference>
<dbReference type="AlphaFoldDB" id="A0A023DYK9"/>